<evidence type="ECO:0000256" key="1">
    <source>
        <dbReference type="SAM" id="SignalP"/>
    </source>
</evidence>
<evidence type="ECO:0000313" key="2">
    <source>
        <dbReference type="EMBL" id="ESP05577.1"/>
    </source>
</evidence>
<dbReference type="RefSeq" id="XP_009044122.1">
    <property type="nucleotide sequence ID" value="XM_009045874.1"/>
</dbReference>
<reference evidence="2 3" key="1">
    <citation type="journal article" date="2013" name="Nature">
        <title>Insights into bilaterian evolution from three spiralian genomes.</title>
        <authorList>
            <person name="Simakov O."/>
            <person name="Marletaz F."/>
            <person name="Cho S.J."/>
            <person name="Edsinger-Gonzales E."/>
            <person name="Havlak P."/>
            <person name="Hellsten U."/>
            <person name="Kuo D.H."/>
            <person name="Larsson T."/>
            <person name="Lv J."/>
            <person name="Arendt D."/>
            <person name="Savage R."/>
            <person name="Osoegawa K."/>
            <person name="de Jong P."/>
            <person name="Grimwood J."/>
            <person name="Chapman J.A."/>
            <person name="Shapiro H."/>
            <person name="Aerts A."/>
            <person name="Otillar R.P."/>
            <person name="Terry A.Y."/>
            <person name="Boore J.L."/>
            <person name="Grigoriev I.V."/>
            <person name="Lindberg D.R."/>
            <person name="Seaver E.C."/>
            <person name="Weisblat D.A."/>
            <person name="Putnam N.H."/>
            <person name="Rokhsar D.S."/>
        </authorList>
    </citation>
    <scope>NUCLEOTIDE SEQUENCE [LARGE SCALE GENOMIC DNA]</scope>
</reference>
<sequence length="142" mass="16849">MKRLFYLLGYIVVVYSDCYFVDHEGYGVTADTTLDYKLLDNRQMCYDWCAQTSKCSVTMYQRYGCHLLQRPLIDRVIVTGLKECKELCYYNDECGVTQLVRGDQGIDVCWLYMYSDIKQTIYYNDVVSFKHCDENDQDDYEK</sequence>
<dbReference type="GeneID" id="20235674"/>
<dbReference type="CTD" id="20235674"/>
<organism evidence="2 3">
    <name type="scientific">Lottia gigantea</name>
    <name type="common">Giant owl limpet</name>
    <dbReference type="NCBI Taxonomy" id="225164"/>
    <lineage>
        <taxon>Eukaryota</taxon>
        <taxon>Metazoa</taxon>
        <taxon>Spiralia</taxon>
        <taxon>Lophotrochozoa</taxon>
        <taxon>Mollusca</taxon>
        <taxon>Gastropoda</taxon>
        <taxon>Patellogastropoda</taxon>
        <taxon>Lottioidea</taxon>
        <taxon>Lottiidae</taxon>
        <taxon>Lottia</taxon>
    </lineage>
</organism>
<dbReference type="AlphaFoldDB" id="V4BI30"/>
<keyword evidence="1" id="KW-0732">Signal</keyword>
<feature type="signal peptide" evidence="1">
    <location>
        <begin position="1"/>
        <end position="16"/>
    </location>
</feature>
<gene>
    <name evidence="2" type="ORF">LOTGIDRAFT_152434</name>
</gene>
<dbReference type="Proteomes" id="UP000030746">
    <property type="component" value="Unassembled WGS sequence"/>
</dbReference>
<feature type="chain" id="PRO_5004717821" description="Apple domain-containing protein" evidence="1">
    <location>
        <begin position="17"/>
        <end position="142"/>
    </location>
</feature>
<evidence type="ECO:0000313" key="3">
    <source>
        <dbReference type="Proteomes" id="UP000030746"/>
    </source>
</evidence>
<name>V4BI30_LOTGI</name>
<dbReference type="HOGENOM" id="CLU_1817965_0_0_1"/>
<proteinExistence type="predicted"/>
<evidence type="ECO:0008006" key="4">
    <source>
        <dbReference type="Google" id="ProtNLM"/>
    </source>
</evidence>
<dbReference type="EMBL" id="KB199650">
    <property type="protein sequence ID" value="ESP05577.1"/>
    <property type="molecule type" value="Genomic_DNA"/>
</dbReference>
<keyword evidence="3" id="KW-1185">Reference proteome</keyword>
<accession>V4BI30</accession>
<dbReference type="OrthoDB" id="6052452at2759"/>
<protein>
    <recommendedName>
        <fullName evidence="4">Apple domain-containing protein</fullName>
    </recommendedName>
</protein>
<dbReference type="KEGG" id="lgi:LOTGIDRAFT_152434"/>